<dbReference type="AlphaFoldDB" id="A0A1E3A7A6"/>
<dbReference type="InterPro" id="IPR036388">
    <property type="entry name" value="WH-like_DNA-bd_sf"/>
</dbReference>
<organism evidence="5 6">
    <name type="scientific">Eisenbergiella tayi</name>
    <dbReference type="NCBI Taxonomy" id="1432052"/>
    <lineage>
        <taxon>Bacteria</taxon>
        <taxon>Bacillati</taxon>
        <taxon>Bacillota</taxon>
        <taxon>Clostridia</taxon>
        <taxon>Lachnospirales</taxon>
        <taxon>Lachnospiraceae</taxon>
        <taxon>Eisenbergiella</taxon>
    </lineage>
</organism>
<dbReference type="Pfam" id="PF01047">
    <property type="entry name" value="MarR"/>
    <property type="match status" value="1"/>
</dbReference>
<evidence type="ECO:0000256" key="1">
    <source>
        <dbReference type="ARBA" id="ARBA00002486"/>
    </source>
</evidence>
<dbReference type="InterPro" id="IPR000835">
    <property type="entry name" value="HTH_MarR-typ"/>
</dbReference>
<evidence type="ECO:0000259" key="4">
    <source>
        <dbReference type="Pfam" id="PF01047"/>
    </source>
</evidence>
<comment type="caution">
    <text evidence="5">The sequence shown here is derived from an EMBL/GenBank/DDBJ whole genome shotgun (WGS) entry which is preliminary data.</text>
</comment>
<evidence type="ECO:0000256" key="2">
    <source>
        <dbReference type="ARBA" id="ARBA00006479"/>
    </source>
</evidence>
<dbReference type="SUPFAM" id="SSF46785">
    <property type="entry name" value="Winged helix' DNA-binding domain"/>
    <property type="match status" value="1"/>
</dbReference>
<dbReference type="PANTHER" id="PTHR18964:SF149">
    <property type="entry name" value="BIFUNCTIONAL UDP-N-ACETYLGLUCOSAMINE 2-EPIMERASE_N-ACETYLMANNOSAMINE KINASE"/>
    <property type="match status" value="1"/>
</dbReference>
<dbReference type="InterPro" id="IPR000600">
    <property type="entry name" value="ROK"/>
</dbReference>
<dbReference type="InterPro" id="IPR043129">
    <property type="entry name" value="ATPase_NBD"/>
</dbReference>
<dbReference type="InterPro" id="IPR036390">
    <property type="entry name" value="WH_DNA-bd_sf"/>
</dbReference>
<dbReference type="CDD" id="cd00090">
    <property type="entry name" value="HTH_ARSR"/>
    <property type="match status" value="1"/>
</dbReference>
<protein>
    <submittedName>
        <fullName evidence="5">N-acetylglucosamine repressor</fullName>
    </submittedName>
</protein>
<dbReference type="Proteomes" id="UP000095003">
    <property type="component" value="Unassembled WGS sequence"/>
</dbReference>
<sequence length="413" mass="45259">MLTSRKPKNIKYHNQRLILALLRSREVMTAGELAEQAHLSVPTITKILAELQARRLVKSMGKGNSTEEGGKKPELFALNGAHRYVISITAGSERIKCALLDLTCKVLDKRSLPYTDGSSYELCMDDISALVLAACEAGKLEEKEICGIAIGFEGIVDAPRGILRFPIHNQAWGRDLPVKEDLQARLPGFAGITINNGSRFAGYAELSEHPEYASCRVVTISTGTSTGGCVLENGVLMQGANGFIGELGHITVRETEEKVCACGNKGCFETAVSPDALCGYMQELEEAFPREKEPAADRSGSCDYEKILRLAAKGDACARKAVEKSIDYYGILIRNIMLLYDPHIIVIQGIYTLAGDFFLKCLQELVKQSPFFHIPQGLSIVFSGLDFDRAADLGGALYSIDRYFEGEQLFEEI</sequence>
<reference evidence="5 6" key="1">
    <citation type="submission" date="2016-07" db="EMBL/GenBank/DDBJ databases">
        <title>Characterization of isolates of Eisenbergiella tayi derived from blood cultures, using whole genome sequencing.</title>
        <authorList>
            <person name="Burdz T."/>
            <person name="Wiebe D."/>
            <person name="Huynh C."/>
            <person name="Bernard K."/>
        </authorList>
    </citation>
    <scope>NUCLEOTIDE SEQUENCE [LARGE SCALE GENOMIC DNA]</scope>
    <source>
        <strain evidence="5 6">NML 120489</strain>
    </source>
</reference>
<feature type="domain" description="HTH marR-type" evidence="4">
    <location>
        <begin position="13"/>
        <end position="58"/>
    </location>
</feature>
<name>A0A1E3A7A6_9FIRM</name>
<dbReference type="SUPFAM" id="SSF53067">
    <property type="entry name" value="Actin-like ATPase domain"/>
    <property type="match status" value="1"/>
</dbReference>
<comment type="similarity">
    <text evidence="2">Belongs to the ROK (NagC/XylR) family.</text>
</comment>
<dbReference type="Pfam" id="PF00480">
    <property type="entry name" value="ROK"/>
    <property type="match status" value="1"/>
</dbReference>
<keyword evidence="3" id="KW-0859">Xylose metabolism</keyword>
<proteinExistence type="inferred from homology"/>
<evidence type="ECO:0000313" key="6">
    <source>
        <dbReference type="Proteomes" id="UP000095003"/>
    </source>
</evidence>
<dbReference type="GO" id="GO:0042732">
    <property type="term" value="P:D-xylose metabolic process"/>
    <property type="evidence" value="ECO:0007669"/>
    <property type="project" value="UniProtKB-KW"/>
</dbReference>
<dbReference type="Gene3D" id="1.10.10.10">
    <property type="entry name" value="Winged helix-like DNA-binding domain superfamily/Winged helix DNA-binding domain"/>
    <property type="match status" value="1"/>
</dbReference>
<dbReference type="PANTHER" id="PTHR18964">
    <property type="entry name" value="ROK (REPRESSOR, ORF, KINASE) FAMILY"/>
    <property type="match status" value="1"/>
</dbReference>
<evidence type="ECO:0000313" key="5">
    <source>
        <dbReference type="EMBL" id="ODM04654.1"/>
    </source>
</evidence>
<keyword evidence="3" id="KW-0119">Carbohydrate metabolism</keyword>
<dbReference type="RefSeq" id="WP_069159179.1">
    <property type="nucleotide sequence ID" value="NZ_DBFYTC010000158.1"/>
</dbReference>
<dbReference type="GeneID" id="93300528"/>
<dbReference type="EMBL" id="MCGI01000007">
    <property type="protein sequence ID" value="ODM04654.1"/>
    <property type="molecule type" value="Genomic_DNA"/>
</dbReference>
<comment type="function">
    <text evidence="1">Transcriptional repressor of xylose-utilizing enzymes.</text>
</comment>
<accession>A0A1E3A7A6</accession>
<dbReference type="InterPro" id="IPR011991">
    <property type="entry name" value="ArsR-like_HTH"/>
</dbReference>
<evidence type="ECO:0000256" key="3">
    <source>
        <dbReference type="ARBA" id="ARBA00022629"/>
    </source>
</evidence>
<dbReference type="Gene3D" id="3.30.420.40">
    <property type="match status" value="2"/>
</dbReference>
<gene>
    <name evidence="5" type="primary">nagC_6</name>
    <name evidence="5" type="ORF">BEH84_05715</name>
</gene>